<keyword evidence="3" id="KW-1185">Reference proteome</keyword>
<evidence type="ECO:0000313" key="3">
    <source>
        <dbReference type="Proteomes" id="UP001500133"/>
    </source>
</evidence>
<proteinExistence type="predicted"/>
<keyword evidence="1" id="KW-0812">Transmembrane</keyword>
<comment type="caution">
    <text evidence="2">The sequence shown here is derived from an EMBL/GenBank/DDBJ whole genome shotgun (WGS) entry which is preliminary data.</text>
</comment>
<dbReference type="Proteomes" id="UP001500133">
    <property type="component" value="Unassembled WGS sequence"/>
</dbReference>
<accession>A0ABP7LEP9</accession>
<evidence type="ECO:0000256" key="1">
    <source>
        <dbReference type="SAM" id="Phobius"/>
    </source>
</evidence>
<organism evidence="2 3">
    <name type="scientific">Halomonas cibimaris</name>
    <dbReference type="NCBI Taxonomy" id="657012"/>
    <lineage>
        <taxon>Bacteria</taxon>
        <taxon>Pseudomonadati</taxon>
        <taxon>Pseudomonadota</taxon>
        <taxon>Gammaproteobacteria</taxon>
        <taxon>Oceanospirillales</taxon>
        <taxon>Halomonadaceae</taxon>
        <taxon>Halomonas</taxon>
    </lineage>
</organism>
<evidence type="ECO:0000313" key="2">
    <source>
        <dbReference type="EMBL" id="GAA3897969.1"/>
    </source>
</evidence>
<keyword evidence="1" id="KW-1133">Transmembrane helix</keyword>
<sequence length="68" mass="7017">MRDDPAALFGAVFPGGQLLGLAGAVFGGALFALGLDFLHAPALLTGQFTFAHGTCRLQRLNGTLAYLP</sequence>
<name>A0ABP7LEP9_9GAMM</name>
<reference evidence="3" key="1">
    <citation type="journal article" date="2019" name="Int. J. Syst. Evol. Microbiol.">
        <title>The Global Catalogue of Microorganisms (GCM) 10K type strain sequencing project: providing services to taxonomists for standard genome sequencing and annotation.</title>
        <authorList>
            <consortium name="The Broad Institute Genomics Platform"/>
            <consortium name="The Broad Institute Genome Sequencing Center for Infectious Disease"/>
            <person name="Wu L."/>
            <person name="Ma J."/>
        </authorList>
    </citation>
    <scope>NUCLEOTIDE SEQUENCE [LARGE SCALE GENOMIC DNA]</scope>
    <source>
        <strain evidence="3">JCM 16914</strain>
    </source>
</reference>
<feature type="transmembrane region" description="Helical" evidence="1">
    <location>
        <begin position="18"/>
        <end position="38"/>
    </location>
</feature>
<keyword evidence="1" id="KW-0472">Membrane</keyword>
<gene>
    <name evidence="2" type="ORF">GCM10022228_05810</name>
</gene>
<protein>
    <submittedName>
        <fullName evidence="2">Uncharacterized protein</fullName>
    </submittedName>
</protein>
<dbReference type="EMBL" id="BAAAZT010000023">
    <property type="protein sequence ID" value="GAA3897969.1"/>
    <property type="molecule type" value="Genomic_DNA"/>
</dbReference>